<dbReference type="Proteomes" id="UP000310200">
    <property type="component" value="Unassembled WGS sequence"/>
</dbReference>
<feature type="region of interest" description="Disordered" evidence="2">
    <location>
        <begin position="1"/>
        <end position="27"/>
    </location>
</feature>
<proteinExistence type="inferred from homology"/>
<dbReference type="EMBL" id="QBLH01002167">
    <property type="protein sequence ID" value="TGZ49288.1"/>
    <property type="molecule type" value="Genomic_DNA"/>
</dbReference>
<dbReference type="PANTHER" id="PTHR23248:SF9">
    <property type="entry name" value="PHOSPHOLIPID SCRAMBLASE"/>
    <property type="match status" value="1"/>
</dbReference>
<comment type="caution">
    <text evidence="3">The sequence shown here is derived from an EMBL/GenBank/DDBJ whole genome shotgun (WGS) entry which is preliminary data.</text>
</comment>
<dbReference type="GO" id="GO:0017128">
    <property type="term" value="F:phospholipid scramblase activity"/>
    <property type="evidence" value="ECO:0007669"/>
    <property type="project" value="InterPro"/>
</dbReference>
<evidence type="ECO:0000256" key="2">
    <source>
        <dbReference type="SAM" id="MobiDB-lite"/>
    </source>
</evidence>
<sequence length="473" mass="54470">MSSQKYDAPYPPLSGVEEMQPPIATAPPPQPNVPMPVLSPGGWSPQSMTYPPGLEYLMGLDYLFVNQKIELLQAFTGWETKNKYVITDNKGEPVFYMAEESGICWRLCLGKYRSCEFNIYDKNHREILRMVRPFRCDGCCCPCYLQVLEVYSGTTLLGSITQEWSLWRPKFYVRDASGQAVLMIKGPLIRFCVDVIFKVKSLDEKHRIGMIRKRWSGFAREMFTVSDTFGINFPRDLDVKIKAVLLGAAVLIVGLHVFRTGNLNDSSPPSITCPPGLEYLLSLDCLLVNQKNMEVDGWQTRRNKYGITDNNGERVFYIEQELRTYWGTCLRKYNSFHEYITYDRNQQETLRLVQPFMTCCSLPVLQVYSGSTLLGSVTQEWGFWQRKFYIRDASDQEVLMIKGSQFDLKIKSLDEKYDIGMIQKHWRGFSQEMFNQFHVSDKYGINFPRDLDVKIKAVLLGATILIVSIAKIL</sequence>
<dbReference type="STRING" id="300112.A0A4S2KN97"/>
<dbReference type="Pfam" id="PF03803">
    <property type="entry name" value="Scramblase"/>
    <property type="match status" value="2"/>
</dbReference>
<protein>
    <submittedName>
        <fullName evidence="3">Phospholipid scramblase</fullName>
    </submittedName>
</protein>
<keyword evidence="4" id="KW-1185">Reference proteome</keyword>
<reference evidence="3 4" key="1">
    <citation type="journal article" date="2019" name="Philos. Trans. R. Soc. Lond., B, Biol. Sci.">
        <title>Ant behaviour and brain gene expression of defending hosts depend on the ecological success of the intruding social parasite.</title>
        <authorList>
            <person name="Kaur R."/>
            <person name="Stoldt M."/>
            <person name="Jongepier E."/>
            <person name="Feldmeyer B."/>
            <person name="Menzel F."/>
            <person name="Bornberg-Bauer E."/>
            <person name="Foitzik S."/>
        </authorList>
    </citation>
    <scope>NUCLEOTIDE SEQUENCE [LARGE SCALE GENOMIC DNA]</scope>
    <source>
        <tissue evidence="3">Whole body</tissue>
    </source>
</reference>
<dbReference type="InterPro" id="IPR005552">
    <property type="entry name" value="Scramblase"/>
</dbReference>
<evidence type="ECO:0000313" key="4">
    <source>
        <dbReference type="Proteomes" id="UP000310200"/>
    </source>
</evidence>
<dbReference type="GO" id="GO:0005886">
    <property type="term" value="C:plasma membrane"/>
    <property type="evidence" value="ECO:0007669"/>
    <property type="project" value="TreeGrafter"/>
</dbReference>
<evidence type="ECO:0000256" key="1">
    <source>
        <dbReference type="ARBA" id="ARBA00005350"/>
    </source>
</evidence>
<dbReference type="SUPFAM" id="SSF54518">
    <property type="entry name" value="Tubby C-terminal domain-like"/>
    <property type="match status" value="2"/>
</dbReference>
<evidence type="ECO:0000313" key="3">
    <source>
        <dbReference type="EMBL" id="TGZ49288.1"/>
    </source>
</evidence>
<gene>
    <name evidence="3" type="ORF">DBV15_03093</name>
</gene>
<organism evidence="3 4">
    <name type="scientific">Temnothorax longispinosus</name>
    <dbReference type="NCBI Taxonomy" id="300112"/>
    <lineage>
        <taxon>Eukaryota</taxon>
        <taxon>Metazoa</taxon>
        <taxon>Ecdysozoa</taxon>
        <taxon>Arthropoda</taxon>
        <taxon>Hexapoda</taxon>
        <taxon>Insecta</taxon>
        <taxon>Pterygota</taxon>
        <taxon>Neoptera</taxon>
        <taxon>Endopterygota</taxon>
        <taxon>Hymenoptera</taxon>
        <taxon>Apocrita</taxon>
        <taxon>Aculeata</taxon>
        <taxon>Formicoidea</taxon>
        <taxon>Formicidae</taxon>
        <taxon>Myrmicinae</taxon>
        <taxon>Temnothorax</taxon>
    </lineage>
</organism>
<dbReference type="AlphaFoldDB" id="A0A4S2KN97"/>
<comment type="similarity">
    <text evidence="1">Belongs to the phospholipid scramblase family.</text>
</comment>
<name>A0A4S2KN97_9HYME</name>
<accession>A0A4S2KN97</accession>
<dbReference type="InterPro" id="IPR025659">
    <property type="entry name" value="Tubby-like_C"/>
</dbReference>
<dbReference type="PANTHER" id="PTHR23248">
    <property type="entry name" value="PHOSPHOLIPID SCRAMBLASE-RELATED"/>
    <property type="match status" value="1"/>
</dbReference>